<dbReference type="Proteomes" id="UP000765509">
    <property type="component" value="Unassembled WGS sequence"/>
</dbReference>
<gene>
    <name evidence="1" type="ORF">O181_071802</name>
</gene>
<organism evidence="1 2">
    <name type="scientific">Austropuccinia psidii MF-1</name>
    <dbReference type="NCBI Taxonomy" id="1389203"/>
    <lineage>
        <taxon>Eukaryota</taxon>
        <taxon>Fungi</taxon>
        <taxon>Dikarya</taxon>
        <taxon>Basidiomycota</taxon>
        <taxon>Pucciniomycotina</taxon>
        <taxon>Pucciniomycetes</taxon>
        <taxon>Pucciniales</taxon>
        <taxon>Sphaerophragmiaceae</taxon>
        <taxon>Austropuccinia</taxon>
    </lineage>
</organism>
<reference evidence="1" key="1">
    <citation type="submission" date="2021-03" db="EMBL/GenBank/DDBJ databases">
        <title>Draft genome sequence of rust myrtle Austropuccinia psidii MF-1, a brazilian biotype.</title>
        <authorList>
            <person name="Quecine M.C."/>
            <person name="Pachon D.M.R."/>
            <person name="Bonatelli M.L."/>
            <person name="Correr F.H."/>
            <person name="Franceschini L.M."/>
            <person name="Leite T.F."/>
            <person name="Margarido G.R.A."/>
            <person name="Almeida C.A."/>
            <person name="Ferrarezi J.A."/>
            <person name="Labate C.A."/>
        </authorList>
    </citation>
    <scope>NUCLEOTIDE SEQUENCE</scope>
    <source>
        <strain evidence="1">MF-1</strain>
    </source>
</reference>
<evidence type="ECO:0000313" key="1">
    <source>
        <dbReference type="EMBL" id="MBW0532087.1"/>
    </source>
</evidence>
<dbReference type="GO" id="GO:0003676">
    <property type="term" value="F:nucleic acid binding"/>
    <property type="evidence" value="ECO:0007669"/>
    <property type="project" value="InterPro"/>
</dbReference>
<accession>A0A9Q3F5V6</accession>
<dbReference type="AlphaFoldDB" id="A0A9Q3F5V6"/>
<evidence type="ECO:0000313" key="2">
    <source>
        <dbReference type="Proteomes" id="UP000765509"/>
    </source>
</evidence>
<dbReference type="Gene3D" id="3.30.420.10">
    <property type="entry name" value="Ribonuclease H-like superfamily/Ribonuclease H"/>
    <property type="match status" value="1"/>
</dbReference>
<comment type="caution">
    <text evidence="1">The sequence shown here is derived from an EMBL/GenBank/DDBJ whole genome shotgun (WGS) entry which is preliminary data.</text>
</comment>
<keyword evidence="2" id="KW-1185">Reference proteome</keyword>
<proteinExistence type="predicted"/>
<protein>
    <submittedName>
        <fullName evidence="1">Uncharacterized protein</fullName>
    </submittedName>
</protein>
<name>A0A9Q3F5V6_9BASI</name>
<sequence>MVWGALFGAIQSELVFLPPGQHSAFNFISNVYDSGLIPFYDELFVSGVAENYNQLKLMKDGDPIHTAQMVTNLLNTKTTEGLKAAVNAAWEDIPFANLDNVLVSMPHWMRAVVNARGAPVQW</sequence>
<dbReference type="InterPro" id="IPR036397">
    <property type="entry name" value="RNaseH_sf"/>
</dbReference>
<dbReference type="EMBL" id="AVOT02037404">
    <property type="protein sequence ID" value="MBW0532087.1"/>
    <property type="molecule type" value="Genomic_DNA"/>
</dbReference>